<comment type="caution">
    <text evidence="9">The sequence shown here is derived from an EMBL/GenBank/DDBJ whole genome shotgun (WGS) entry which is preliminary data.</text>
</comment>
<dbReference type="OrthoDB" id="9808275at2"/>
<keyword evidence="2 5" id="KW-0862">Zinc</keyword>
<keyword evidence="9" id="KW-0413">Isomerase</keyword>
<dbReference type="AlphaFoldDB" id="A0A4Q1JPH7"/>
<evidence type="ECO:0000313" key="9">
    <source>
        <dbReference type="EMBL" id="RXQ96732.1"/>
    </source>
</evidence>
<dbReference type="CDD" id="cd07010">
    <property type="entry name" value="cupin_PMI_type_I_N_bac"/>
    <property type="match status" value="1"/>
</dbReference>
<evidence type="ECO:0000256" key="6">
    <source>
        <dbReference type="PIRSR" id="PIRSR036894-2"/>
    </source>
</evidence>
<dbReference type="Pfam" id="PF21621">
    <property type="entry name" value="MPI_cupin_dom"/>
    <property type="match status" value="1"/>
</dbReference>
<organism evidence="9 10">
    <name type="scientific">Ancylomarina salipaludis</name>
    <dbReference type="NCBI Taxonomy" id="2501299"/>
    <lineage>
        <taxon>Bacteria</taxon>
        <taxon>Pseudomonadati</taxon>
        <taxon>Bacteroidota</taxon>
        <taxon>Bacteroidia</taxon>
        <taxon>Marinilabiliales</taxon>
        <taxon>Marinifilaceae</taxon>
        <taxon>Ancylomarina</taxon>
    </lineage>
</organism>
<dbReference type="GO" id="GO:0005975">
    <property type="term" value="P:carbohydrate metabolic process"/>
    <property type="evidence" value="ECO:0007669"/>
    <property type="project" value="InterPro"/>
</dbReference>
<dbReference type="Pfam" id="PF20511">
    <property type="entry name" value="PMI_typeI_cat"/>
    <property type="match status" value="1"/>
</dbReference>
<dbReference type="SUPFAM" id="SSF51182">
    <property type="entry name" value="RmlC-like cupins"/>
    <property type="match status" value="1"/>
</dbReference>
<accession>A0A4Q1JPH7</accession>
<evidence type="ECO:0000256" key="2">
    <source>
        <dbReference type="ARBA" id="ARBA00022833"/>
    </source>
</evidence>
<evidence type="ECO:0000259" key="7">
    <source>
        <dbReference type="Pfam" id="PF20511"/>
    </source>
</evidence>
<dbReference type="Gene3D" id="2.60.120.10">
    <property type="entry name" value="Jelly Rolls"/>
    <property type="match status" value="2"/>
</dbReference>
<dbReference type="InterPro" id="IPR046457">
    <property type="entry name" value="PMI_typeI_cat"/>
</dbReference>
<feature type="binding site" evidence="5">
    <location>
        <position position="104"/>
    </location>
    <ligand>
        <name>Zn(2+)</name>
        <dbReference type="ChEBI" id="CHEBI:29105"/>
    </ligand>
</feature>
<feature type="domain" description="Phosphomannose isomerase type I catalytic" evidence="7">
    <location>
        <begin position="9"/>
        <end position="115"/>
    </location>
</feature>
<sequence length="326" mass="37207">MNLYPLKFSPIPKEKIWGGNRLNSILNKEFDPAEKTGESWEISGLEGDISVVKNGFLEGNDLEELIEVYMGELVGDKVYDQFGIEFPLLIKFIDAKENLSVQVHPDNDFAIEKHKAYGKTEMWYIIEAEKDAKLFVGFNQPMDKNLFLDAIQNGNLTELINTEKAESDSCYLIPAGRIHAVGKGVLLAEIQQTSDINYRIHDWNRSDEQGNARELHLDLAKDVLDYNYEKKHKTDFEPKMNATSELVKCPFFSTNILEFNKPIEKDYFQLDSFVIYICIDGHCDIQVEEDESVSLTKGETVLIPASLKNLTLAPKQNTKLIEVFIQ</sequence>
<dbReference type="Proteomes" id="UP000289703">
    <property type="component" value="Unassembled WGS sequence"/>
</dbReference>
<evidence type="ECO:0000259" key="8">
    <source>
        <dbReference type="Pfam" id="PF21621"/>
    </source>
</evidence>
<evidence type="ECO:0000313" key="10">
    <source>
        <dbReference type="Proteomes" id="UP000289703"/>
    </source>
</evidence>
<feature type="domain" description="Mannose-6-phosphate isomerase cupin" evidence="8">
    <location>
        <begin position="245"/>
        <end position="314"/>
    </location>
</feature>
<feature type="active site" evidence="6">
    <location>
        <position position="199"/>
    </location>
</feature>
<keyword evidence="10" id="KW-1185">Reference proteome</keyword>
<dbReference type="EMBL" id="SAXA01000002">
    <property type="protein sequence ID" value="RXQ96732.1"/>
    <property type="molecule type" value="Genomic_DNA"/>
</dbReference>
<proteinExistence type="predicted"/>
<dbReference type="PANTHER" id="PTHR42742">
    <property type="entry name" value="TRANSCRIPTIONAL REPRESSOR MPRA"/>
    <property type="match status" value="1"/>
</dbReference>
<evidence type="ECO:0000256" key="4">
    <source>
        <dbReference type="ARBA" id="ARBA00030762"/>
    </source>
</evidence>
<feature type="binding site" evidence="5">
    <location>
        <position position="179"/>
    </location>
    <ligand>
        <name>Zn(2+)</name>
        <dbReference type="ChEBI" id="CHEBI:29105"/>
    </ligand>
</feature>
<dbReference type="InterPro" id="IPR014710">
    <property type="entry name" value="RmlC-like_jellyroll"/>
</dbReference>
<dbReference type="RefSeq" id="WP_129253019.1">
    <property type="nucleotide sequence ID" value="NZ_SAXA01000002.1"/>
</dbReference>
<gene>
    <name evidence="9" type="ORF">EO244_03635</name>
</gene>
<dbReference type="GO" id="GO:0004476">
    <property type="term" value="F:mannose-6-phosphate isomerase activity"/>
    <property type="evidence" value="ECO:0007669"/>
    <property type="project" value="InterPro"/>
</dbReference>
<feature type="binding site" evidence="5">
    <location>
        <position position="121"/>
    </location>
    <ligand>
        <name>Zn(2+)</name>
        <dbReference type="ChEBI" id="CHEBI:29105"/>
    </ligand>
</feature>
<dbReference type="InterPro" id="IPR014628">
    <property type="entry name" value="Man6P_isomerase_Firm_short"/>
</dbReference>
<evidence type="ECO:0000256" key="5">
    <source>
        <dbReference type="PIRSR" id="PIRSR036894-1"/>
    </source>
</evidence>
<dbReference type="InterPro" id="IPR051804">
    <property type="entry name" value="Carb_Metab_Reg_Kinase/Isom"/>
</dbReference>
<dbReference type="PIRSF" id="PIRSF036894">
    <property type="entry name" value="PMI_Firm_short"/>
    <property type="match status" value="1"/>
</dbReference>
<keyword evidence="1 5" id="KW-0479">Metal-binding</keyword>
<reference evidence="9 10" key="1">
    <citation type="submission" date="2019-01" db="EMBL/GenBank/DDBJ databases">
        <title>Ancylomarina salipaludis sp. nov., isolated from a salt marsh.</title>
        <authorList>
            <person name="Yoon J.-H."/>
        </authorList>
    </citation>
    <scope>NUCLEOTIDE SEQUENCE [LARGE SCALE GENOMIC DNA]</scope>
    <source>
        <strain evidence="9 10">SHSM-M15</strain>
    </source>
</reference>
<dbReference type="GO" id="GO:0008270">
    <property type="term" value="F:zinc ion binding"/>
    <property type="evidence" value="ECO:0007669"/>
    <property type="project" value="InterPro"/>
</dbReference>
<dbReference type="InterPro" id="IPR049071">
    <property type="entry name" value="MPI_cupin_dom"/>
</dbReference>
<comment type="cofactor">
    <cofactor evidence="5">
        <name>Zn(2+)</name>
        <dbReference type="ChEBI" id="CHEBI:29105"/>
    </cofactor>
    <text evidence="5">Binds 1 zinc ion per subunit.</text>
</comment>
<protein>
    <recommendedName>
        <fullName evidence="3">Phosphohexomutase</fullName>
    </recommendedName>
    <alternativeName>
        <fullName evidence="4">Phosphomannose isomerase</fullName>
    </alternativeName>
</protein>
<evidence type="ECO:0000256" key="3">
    <source>
        <dbReference type="ARBA" id="ARBA00029741"/>
    </source>
</evidence>
<dbReference type="PANTHER" id="PTHR42742:SF3">
    <property type="entry name" value="FRUCTOKINASE"/>
    <property type="match status" value="1"/>
</dbReference>
<name>A0A4Q1JPH7_9BACT</name>
<evidence type="ECO:0000256" key="1">
    <source>
        <dbReference type="ARBA" id="ARBA00022723"/>
    </source>
</evidence>
<dbReference type="InterPro" id="IPR011051">
    <property type="entry name" value="RmlC_Cupin_sf"/>
</dbReference>